<dbReference type="GO" id="GO:0016020">
    <property type="term" value="C:membrane"/>
    <property type="evidence" value="ECO:0007669"/>
    <property type="project" value="GOC"/>
</dbReference>
<evidence type="ECO:0000313" key="6">
    <source>
        <dbReference type="EMBL" id="ANB14817.1"/>
    </source>
</evidence>
<dbReference type="PANTHER" id="PTHR13693:SF3">
    <property type="entry name" value="LD36009P"/>
    <property type="match status" value="1"/>
</dbReference>
<evidence type="ECO:0000256" key="2">
    <source>
        <dbReference type="ARBA" id="ARBA00022679"/>
    </source>
</evidence>
<evidence type="ECO:0000313" key="7">
    <source>
        <dbReference type="Proteomes" id="UP000189580"/>
    </source>
</evidence>
<dbReference type="GO" id="GO:0046512">
    <property type="term" value="P:sphingosine biosynthetic process"/>
    <property type="evidence" value="ECO:0007669"/>
    <property type="project" value="TreeGrafter"/>
</dbReference>
<accession>A0A161HMC6</accession>
<evidence type="ECO:0000256" key="1">
    <source>
        <dbReference type="ARBA" id="ARBA00001933"/>
    </source>
</evidence>
<reference evidence="6 7" key="1">
    <citation type="submission" date="2016-02" db="EMBL/GenBank/DDBJ databases">
        <title>Complete genome sequence and transcriptome regulation of the pentose utilising yeast Sugiyamaella lignohabitans.</title>
        <authorList>
            <person name="Bellasio M."/>
            <person name="Peymann A."/>
            <person name="Valli M."/>
            <person name="Sipitzky M."/>
            <person name="Graf A."/>
            <person name="Sauer M."/>
            <person name="Marx H."/>
            <person name="Mattanovich D."/>
        </authorList>
    </citation>
    <scope>NUCLEOTIDE SEQUENCE [LARGE SCALE GENOMIC DNA]</scope>
    <source>
        <strain evidence="6 7">CBS 10342</strain>
    </source>
</reference>
<feature type="compositionally biased region" description="Low complexity" evidence="3">
    <location>
        <begin position="1"/>
        <end position="28"/>
    </location>
</feature>
<dbReference type="OrthoDB" id="65434at2759"/>
<dbReference type="SUPFAM" id="SSF53383">
    <property type="entry name" value="PLP-dependent transferases"/>
    <property type="match status" value="1"/>
</dbReference>
<evidence type="ECO:0000259" key="5">
    <source>
        <dbReference type="Pfam" id="PF00155"/>
    </source>
</evidence>
<feature type="transmembrane region" description="Helical" evidence="4">
    <location>
        <begin position="89"/>
        <end position="108"/>
    </location>
</feature>
<dbReference type="EMBL" id="CP014503">
    <property type="protein sequence ID" value="ANB14817.1"/>
    <property type="molecule type" value="Genomic_DNA"/>
</dbReference>
<name>A0A161HMC6_9ASCO</name>
<keyword evidence="4" id="KW-0812">Transmembrane</keyword>
<dbReference type="GO" id="GO:0017059">
    <property type="term" value="C:serine palmitoyltransferase complex"/>
    <property type="evidence" value="ECO:0007669"/>
    <property type="project" value="EnsemblFungi"/>
</dbReference>
<dbReference type="Gene3D" id="3.90.1150.10">
    <property type="entry name" value="Aspartate Aminotransferase, domain 1"/>
    <property type="match status" value="1"/>
</dbReference>
<dbReference type="GO" id="GO:0030170">
    <property type="term" value="F:pyridoxal phosphate binding"/>
    <property type="evidence" value="ECO:0007669"/>
    <property type="project" value="InterPro"/>
</dbReference>
<protein>
    <submittedName>
        <fullName evidence="6">Serine C-palmitoyltransferase LCB2</fullName>
    </submittedName>
</protein>
<feature type="region of interest" description="Disordered" evidence="3">
    <location>
        <begin position="1"/>
        <end position="54"/>
    </location>
</feature>
<dbReference type="CDD" id="cd06454">
    <property type="entry name" value="KBL_like"/>
    <property type="match status" value="1"/>
</dbReference>
<dbReference type="GO" id="GO:0004758">
    <property type="term" value="F:serine C-palmitoyltransferase activity"/>
    <property type="evidence" value="ECO:0007669"/>
    <property type="project" value="EnsemblFungi"/>
</dbReference>
<dbReference type="Proteomes" id="UP000189580">
    <property type="component" value="Chromosome b"/>
</dbReference>
<dbReference type="InterPro" id="IPR015422">
    <property type="entry name" value="PyrdxlP-dep_Trfase_small"/>
</dbReference>
<feature type="compositionally biased region" description="Polar residues" evidence="3">
    <location>
        <begin position="42"/>
        <end position="51"/>
    </location>
</feature>
<keyword evidence="2 6" id="KW-0808">Transferase</keyword>
<proteinExistence type="predicted"/>
<comment type="cofactor">
    <cofactor evidence="1">
        <name>pyridoxal 5'-phosphate</name>
        <dbReference type="ChEBI" id="CHEBI:597326"/>
    </cofactor>
</comment>
<dbReference type="InterPro" id="IPR015424">
    <property type="entry name" value="PyrdxlP-dep_Trfase"/>
</dbReference>
<dbReference type="PANTHER" id="PTHR13693">
    <property type="entry name" value="CLASS II AMINOTRANSFERASE/8-AMINO-7-OXONONANOATE SYNTHASE"/>
    <property type="match status" value="1"/>
</dbReference>
<dbReference type="RefSeq" id="XP_018737294.1">
    <property type="nucleotide sequence ID" value="XM_018879371.1"/>
</dbReference>
<dbReference type="InterPro" id="IPR004839">
    <property type="entry name" value="Aminotransferase_I/II_large"/>
</dbReference>
<dbReference type="Gene3D" id="3.40.640.10">
    <property type="entry name" value="Type I PLP-dependent aspartate aminotransferase-like (Major domain)"/>
    <property type="match status" value="1"/>
</dbReference>
<keyword evidence="4" id="KW-1133">Transmembrane helix</keyword>
<keyword evidence="4" id="KW-0472">Membrane</keyword>
<dbReference type="GeneID" id="30034339"/>
<dbReference type="GO" id="GO:0046513">
    <property type="term" value="P:ceramide biosynthetic process"/>
    <property type="evidence" value="ECO:0007669"/>
    <property type="project" value="TreeGrafter"/>
</dbReference>
<dbReference type="KEGG" id="slb:AWJ20_2429"/>
<sequence length="596" mass="65957">MTEATTRVTRQSTRAATARAKTGASTTTGNTGVKKDAVALSKENNGTSHSHTALDPLEFGVLESTDHLYAQQPPSKEELRPHEEDLPKYHVFLGTYISYLILIIIGHIRDFWSKHLISSKSASGYSKALRPKNGYAPLMSDFDSFYTRRLKSRLNDCFARPTTGVPGRFITILDREPTSEDYSTFNYPGTTSQCLNLSSYNYLGFAQSVGQCTDAAEKAILENGIIAGAPRAAGGTLDMHYETEQIVAEFVGKESAMLCSMGYATNANIFSNLVDKHCLVISDELNHASIRFGVRVSGAVIKIFKHNDMDDLEQLIREQISQGQPRTHRPWKKILIVVEGLYSMEGTMCNLPKLIELREKYKIYLFVDEAHSIGAMGPTGRGVCDFFNVSPASVDILMGTLTKSFGATGGYIAADRGVIDRLKIHNMANCYAEAVTPPVLAQIQSSLLTIANKINPGEGTERLQRLSFNSRYLRLGLKKLGFIVYGAPDSPIIPVMLYQPSKMPAFSRAMLRQKIAVVVVGYPATPLTSSRVRYCVSSALTKSDLDRLLRATAEVGEDLNLKMSQEIDEKTGQLRREQLDDFLPTLVDDCRKTDWE</sequence>
<gene>
    <name evidence="6" type="primary">LCB2</name>
    <name evidence="6" type="ORF">AWJ20_2429</name>
</gene>
<organism evidence="6 7">
    <name type="scientific">Sugiyamaella lignohabitans</name>
    <dbReference type="NCBI Taxonomy" id="796027"/>
    <lineage>
        <taxon>Eukaryota</taxon>
        <taxon>Fungi</taxon>
        <taxon>Dikarya</taxon>
        <taxon>Ascomycota</taxon>
        <taxon>Saccharomycotina</taxon>
        <taxon>Dipodascomycetes</taxon>
        <taxon>Dipodascales</taxon>
        <taxon>Trichomonascaceae</taxon>
        <taxon>Sugiyamaella</taxon>
    </lineage>
</organism>
<dbReference type="InterPro" id="IPR015421">
    <property type="entry name" value="PyrdxlP-dep_Trfase_major"/>
</dbReference>
<evidence type="ECO:0000256" key="4">
    <source>
        <dbReference type="SAM" id="Phobius"/>
    </source>
</evidence>
<keyword evidence="7" id="KW-1185">Reference proteome</keyword>
<dbReference type="AlphaFoldDB" id="A0A161HMC6"/>
<evidence type="ECO:0000256" key="3">
    <source>
        <dbReference type="SAM" id="MobiDB-lite"/>
    </source>
</evidence>
<dbReference type="InterPro" id="IPR050087">
    <property type="entry name" value="AON_synthase_class-II"/>
</dbReference>
<feature type="domain" description="Aminotransferase class I/classII large" evidence="5">
    <location>
        <begin position="193"/>
        <end position="551"/>
    </location>
</feature>
<dbReference type="Pfam" id="PF00155">
    <property type="entry name" value="Aminotran_1_2"/>
    <property type="match status" value="1"/>
</dbReference>